<evidence type="ECO:0008006" key="4">
    <source>
        <dbReference type="Google" id="ProtNLM"/>
    </source>
</evidence>
<evidence type="ECO:0000256" key="1">
    <source>
        <dbReference type="SAM" id="SignalP"/>
    </source>
</evidence>
<dbReference type="InterPro" id="IPR037460">
    <property type="entry name" value="SEST-like"/>
</dbReference>
<proteinExistence type="predicted"/>
<name>A0A9P9XXL8_9HYPO</name>
<keyword evidence="1" id="KW-0732">Signal</keyword>
<organism evidence="2 3">
    <name type="scientific">Emericellopsis cladophorae</name>
    <dbReference type="NCBI Taxonomy" id="2686198"/>
    <lineage>
        <taxon>Eukaryota</taxon>
        <taxon>Fungi</taxon>
        <taxon>Dikarya</taxon>
        <taxon>Ascomycota</taxon>
        <taxon>Pezizomycotina</taxon>
        <taxon>Sordariomycetes</taxon>
        <taxon>Hypocreomycetidae</taxon>
        <taxon>Hypocreales</taxon>
        <taxon>Bionectriaceae</taxon>
        <taxon>Emericellopsis</taxon>
    </lineage>
</organism>
<protein>
    <recommendedName>
        <fullName evidence="4">SGNH hydrolase-type esterase domain-containing protein</fullName>
    </recommendedName>
</protein>
<comment type="caution">
    <text evidence="2">The sequence shown here is derived from an EMBL/GenBank/DDBJ whole genome shotgun (WGS) entry which is preliminary data.</text>
</comment>
<dbReference type="GeneID" id="75829297"/>
<dbReference type="PANTHER" id="PTHR37981:SF1">
    <property type="entry name" value="SGNH HYDROLASE-TYPE ESTERASE DOMAIN-CONTAINING PROTEIN"/>
    <property type="match status" value="1"/>
</dbReference>
<dbReference type="Gene3D" id="3.40.50.1110">
    <property type="entry name" value="SGNH hydrolase"/>
    <property type="match status" value="1"/>
</dbReference>
<reference evidence="2" key="2">
    <citation type="submission" date="2022-07" db="EMBL/GenBank/DDBJ databases">
        <authorList>
            <person name="Goncalves M.F.M."/>
            <person name="Hilario S."/>
            <person name="Van De Peer Y."/>
            <person name="Esteves A.C."/>
            <person name="Alves A."/>
        </authorList>
    </citation>
    <scope>NUCLEOTIDE SEQUENCE</scope>
    <source>
        <strain evidence="2">MUM 19.33</strain>
    </source>
</reference>
<reference evidence="2" key="1">
    <citation type="journal article" date="2021" name="J Fungi (Basel)">
        <title>Genomic and Metabolomic Analyses of the Marine Fungus Emericellopsis cladophorae: Insights into Saltwater Adaptability Mechanisms and Its Biosynthetic Potential.</title>
        <authorList>
            <person name="Goncalves M.F.M."/>
            <person name="Hilario S."/>
            <person name="Van de Peer Y."/>
            <person name="Esteves A.C."/>
            <person name="Alves A."/>
        </authorList>
    </citation>
    <scope>NUCLEOTIDE SEQUENCE</scope>
    <source>
        <strain evidence="2">MUM 19.33</strain>
    </source>
</reference>
<dbReference type="CDD" id="cd01823">
    <property type="entry name" value="SEST_like"/>
    <property type="match status" value="1"/>
</dbReference>
<accession>A0A9P9XXL8</accession>
<dbReference type="OrthoDB" id="21678at2759"/>
<gene>
    <name evidence="2" type="ORF">J7T54_002789</name>
</gene>
<dbReference type="GO" id="GO:0006629">
    <property type="term" value="P:lipid metabolic process"/>
    <property type="evidence" value="ECO:0007669"/>
    <property type="project" value="TreeGrafter"/>
</dbReference>
<feature type="chain" id="PRO_5040202346" description="SGNH hydrolase-type esterase domain-containing protein" evidence="1">
    <location>
        <begin position="17"/>
        <end position="426"/>
    </location>
</feature>
<feature type="signal peptide" evidence="1">
    <location>
        <begin position="1"/>
        <end position="16"/>
    </location>
</feature>
<keyword evidence="3" id="KW-1185">Reference proteome</keyword>
<dbReference type="InterPro" id="IPR036514">
    <property type="entry name" value="SGNH_hydro_sf"/>
</dbReference>
<dbReference type="Proteomes" id="UP001055219">
    <property type="component" value="Unassembled WGS sequence"/>
</dbReference>
<dbReference type="GO" id="GO:0016788">
    <property type="term" value="F:hydrolase activity, acting on ester bonds"/>
    <property type="evidence" value="ECO:0007669"/>
    <property type="project" value="InterPro"/>
</dbReference>
<dbReference type="SUPFAM" id="SSF52266">
    <property type="entry name" value="SGNH hydrolase"/>
    <property type="match status" value="1"/>
</dbReference>
<dbReference type="RefSeq" id="XP_051360377.1">
    <property type="nucleotide sequence ID" value="XM_051508497.1"/>
</dbReference>
<evidence type="ECO:0000313" key="3">
    <source>
        <dbReference type="Proteomes" id="UP001055219"/>
    </source>
</evidence>
<evidence type="ECO:0000313" key="2">
    <source>
        <dbReference type="EMBL" id="KAI6779521.1"/>
    </source>
</evidence>
<dbReference type="EMBL" id="JAGIXG020000045">
    <property type="protein sequence ID" value="KAI6779521.1"/>
    <property type="molecule type" value="Genomic_DNA"/>
</dbReference>
<dbReference type="PANTHER" id="PTHR37981">
    <property type="entry name" value="LIPASE 2"/>
    <property type="match status" value="1"/>
</dbReference>
<sequence length="426" mass="48123">MRTTVLFATCAIVVQAGTFWSPQRQDLYRPEGEIQRRLRPPKADAFRHELNQEPEPNFPRRPGHPPTGFIALGDSYSAGIGTGFNGTEDACRRGLHAHSMLIHEDLVRSEGENKTSFEFLSCTGSTIADLLRDGEAGQIGEFNTTTSADFALLSIGGNDLGFFDIMNSCIFRFYSFYSGTCEEALARSDERIVSRDFELELQLAITEILDRVHWERRPWFTITVTGYARFFNEDTAECDDHSLGVWWRGPKLKRALRRRMNQMVLRVNDNIRQSVDAVNAAFAETKVLFVDYDHAFEGHRFCEPDVIEPDYSRTETWFFLVGGKDNAEGQHATPIDLALSSPEAGLAELPTPWASTRPCSRAARVLVKGQSDGLCRKTVDADHGAHPEDMRYVPTSYGQTFHPRTKGHEAIRDEIYRQWRGAFGGR</sequence>
<dbReference type="AlphaFoldDB" id="A0A9P9XXL8"/>